<protein>
    <recommendedName>
        <fullName evidence="4">Lipoprotein</fullName>
    </recommendedName>
</protein>
<keyword evidence="1" id="KW-0732">Signal</keyword>
<proteinExistence type="predicted"/>
<dbReference type="PROSITE" id="PS51257">
    <property type="entry name" value="PROKAR_LIPOPROTEIN"/>
    <property type="match status" value="1"/>
</dbReference>
<comment type="caution">
    <text evidence="2">The sequence shown here is derived from an EMBL/GenBank/DDBJ whole genome shotgun (WGS) entry which is preliminary data.</text>
</comment>
<keyword evidence="3" id="KW-1185">Reference proteome</keyword>
<name>A0A4Y4F4R9_9GAMM</name>
<reference evidence="2 3" key="1">
    <citation type="submission" date="2019-06" db="EMBL/GenBank/DDBJ databases">
        <title>Whole genome shotgun sequence of Halomonas halmophila NBRC 15537.</title>
        <authorList>
            <person name="Hosoyama A."/>
            <person name="Uohara A."/>
            <person name="Ohji S."/>
            <person name="Ichikawa N."/>
        </authorList>
    </citation>
    <scope>NUCLEOTIDE SEQUENCE [LARGE SCALE GENOMIC DNA]</scope>
    <source>
        <strain evidence="2 3">NBRC 15537</strain>
    </source>
</reference>
<dbReference type="AlphaFoldDB" id="A0A4Y4F4R9"/>
<sequence>MTTRCLALITLLLMLAGCAAHTPQGPATVRQALFGLGERAAEQVAKASPLPTPHTDLVLLLATPDVDPALGITDERLMESLTRALLGLDEGPQVLDWRPAIVGEAGGNQWRLDSSLAASGPRLTLSDRELLPYRLTLSLRRPGESQHLWQTHIDGALDATAL</sequence>
<organism evidence="2 3">
    <name type="scientific">Halomonas halmophila</name>
    <dbReference type="NCBI Taxonomy" id="252"/>
    <lineage>
        <taxon>Bacteria</taxon>
        <taxon>Pseudomonadati</taxon>
        <taxon>Pseudomonadota</taxon>
        <taxon>Gammaproteobacteria</taxon>
        <taxon>Oceanospirillales</taxon>
        <taxon>Halomonadaceae</taxon>
        <taxon>Halomonas</taxon>
    </lineage>
</organism>
<dbReference type="Proteomes" id="UP000319812">
    <property type="component" value="Unassembled WGS sequence"/>
</dbReference>
<accession>A0A4Y4F4R9</accession>
<evidence type="ECO:0000313" key="3">
    <source>
        <dbReference type="Proteomes" id="UP000319812"/>
    </source>
</evidence>
<dbReference type="OrthoDB" id="6183111at2"/>
<evidence type="ECO:0000313" key="2">
    <source>
        <dbReference type="EMBL" id="GED22590.1"/>
    </source>
</evidence>
<gene>
    <name evidence="2" type="ORF">HHA01_15670</name>
</gene>
<feature type="chain" id="PRO_5021250113" description="Lipoprotein" evidence="1">
    <location>
        <begin position="21"/>
        <end position="162"/>
    </location>
</feature>
<dbReference type="EMBL" id="BJOC01000021">
    <property type="protein sequence ID" value="GED22590.1"/>
    <property type="molecule type" value="Genomic_DNA"/>
</dbReference>
<evidence type="ECO:0000256" key="1">
    <source>
        <dbReference type="SAM" id="SignalP"/>
    </source>
</evidence>
<feature type="signal peptide" evidence="1">
    <location>
        <begin position="1"/>
        <end position="20"/>
    </location>
</feature>
<evidence type="ECO:0008006" key="4">
    <source>
        <dbReference type="Google" id="ProtNLM"/>
    </source>
</evidence>
<dbReference type="RefSeq" id="WP_141319481.1">
    <property type="nucleotide sequence ID" value="NZ_BJOC01000021.1"/>
</dbReference>